<proteinExistence type="inferred from homology"/>
<evidence type="ECO:0000256" key="2">
    <source>
        <dbReference type="ARBA" id="ARBA00023002"/>
    </source>
</evidence>
<dbReference type="AlphaFoldDB" id="A0A9X9BQA6"/>
<evidence type="ECO:0000313" key="4">
    <source>
        <dbReference type="EMBL" id="TWR56164.1"/>
    </source>
</evidence>
<comment type="similarity">
    <text evidence="1">Belongs to the short-chain dehydrogenases/reductases (SDR) family.</text>
</comment>
<accession>A0A9X9BQA6</accession>
<sequence>MNNEVNMPVDPFFAEGVAIVAGGSGGIGAHICLALARAGSNVLVTYRSNADEAQRVMKGVRELGREAEIVQLDLCDCQAVAAMATRAHERFGRVHSVVYAAGPGLHMQFISQLDPAEWASVIATDVGGSFNLVHATLPVMKKAGGGAYVAVITAAVERVPIRDICSAAPKAAIEMLMRGVAKEEGRFGVRANCVGPGWIDAGLGREVMRTELTEEHIEQIRRSIPLRRIGQPEDIAEAVVFLLSSKASFISGQSLAVDGGMQL</sequence>
<dbReference type="Proteomes" id="UP000316123">
    <property type="component" value="Unassembled WGS sequence"/>
</dbReference>
<dbReference type="InterPro" id="IPR057326">
    <property type="entry name" value="KR_dom"/>
</dbReference>
<dbReference type="EMBL" id="VFEQ01000014">
    <property type="protein sequence ID" value="TWR56164.1"/>
    <property type="molecule type" value="Genomic_DNA"/>
</dbReference>
<dbReference type="CDD" id="cd05233">
    <property type="entry name" value="SDR_c"/>
    <property type="match status" value="1"/>
</dbReference>
<feature type="domain" description="Ketoreductase" evidence="3">
    <location>
        <begin position="16"/>
        <end position="164"/>
    </location>
</feature>
<dbReference type="SUPFAM" id="SSF51735">
    <property type="entry name" value="NAD(P)-binding Rossmann-fold domains"/>
    <property type="match status" value="1"/>
</dbReference>
<reference evidence="4 5" key="1">
    <citation type="submission" date="2019-06" db="EMBL/GenBank/DDBJ databases">
        <title>Pseudomonas bimorpha sp. nov. isolated from bovine raw milk and skim milk concentrate.</title>
        <authorList>
            <person name="Hofmann K."/>
            <person name="Huptas C."/>
            <person name="Doll E."/>
            <person name="Scherer S."/>
            <person name="Wenning M."/>
        </authorList>
    </citation>
    <scope>NUCLEOTIDE SEQUENCE [LARGE SCALE GENOMIC DNA]</scope>
    <source>
        <strain evidence="4 5">DSM 13124</strain>
    </source>
</reference>
<dbReference type="SMART" id="SM00822">
    <property type="entry name" value="PKS_KR"/>
    <property type="match status" value="1"/>
</dbReference>
<dbReference type="PANTHER" id="PTHR43639:SF1">
    <property type="entry name" value="SHORT-CHAIN DEHYDROGENASE_REDUCTASE FAMILY PROTEIN"/>
    <property type="match status" value="1"/>
</dbReference>
<evidence type="ECO:0000313" key="5">
    <source>
        <dbReference type="Proteomes" id="UP000316123"/>
    </source>
</evidence>
<gene>
    <name evidence="4" type="ORF">FIV41_20465</name>
</gene>
<dbReference type="Gene3D" id="3.40.50.720">
    <property type="entry name" value="NAD(P)-binding Rossmann-like Domain"/>
    <property type="match status" value="1"/>
</dbReference>
<dbReference type="GO" id="GO:0016491">
    <property type="term" value="F:oxidoreductase activity"/>
    <property type="evidence" value="ECO:0007669"/>
    <property type="project" value="UniProtKB-KW"/>
</dbReference>
<evidence type="ECO:0000256" key="1">
    <source>
        <dbReference type="ARBA" id="ARBA00006484"/>
    </source>
</evidence>
<dbReference type="RefSeq" id="WP_074845612.1">
    <property type="nucleotide sequence ID" value="NZ_FNSU01000002.1"/>
</dbReference>
<keyword evidence="2" id="KW-0560">Oxidoreductase</keyword>
<dbReference type="OrthoDB" id="9793499at2"/>
<name>A0A9X9BQA6_PSEMA</name>
<dbReference type="PANTHER" id="PTHR43639">
    <property type="entry name" value="OXIDOREDUCTASE, SHORT-CHAIN DEHYDROGENASE/REDUCTASE FAMILY (AFU_ORTHOLOGUE AFUA_5G02870)"/>
    <property type="match status" value="1"/>
</dbReference>
<dbReference type="FunFam" id="3.40.50.720:FF:000084">
    <property type="entry name" value="Short-chain dehydrogenase reductase"/>
    <property type="match status" value="1"/>
</dbReference>
<dbReference type="InterPro" id="IPR036291">
    <property type="entry name" value="NAD(P)-bd_dom_sf"/>
</dbReference>
<organism evidence="4 5">
    <name type="scientific">Pseudomonas marginalis</name>
    <name type="common">Pseudomonas panacis</name>
    <dbReference type="NCBI Taxonomy" id="298"/>
    <lineage>
        <taxon>Bacteria</taxon>
        <taxon>Pseudomonadati</taxon>
        <taxon>Pseudomonadota</taxon>
        <taxon>Gammaproteobacteria</taxon>
        <taxon>Pseudomonadales</taxon>
        <taxon>Pseudomonadaceae</taxon>
        <taxon>Pseudomonas</taxon>
    </lineage>
</organism>
<dbReference type="InterPro" id="IPR002347">
    <property type="entry name" value="SDR_fam"/>
</dbReference>
<evidence type="ECO:0000259" key="3">
    <source>
        <dbReference type="SMART" id="SM00822"/>
    </source>
</evidence>
<dbReference type="PRINTS" id="PR00081">
    <property type="entry name" value="GDHRDH"/>
</dbReference>
<comment type="caution">
    <text evidence="4">The sequence shown here is derived from an EMBL/GenBank/DDBJ whole genome shotgun (WGS) entry which is preliminary data.</text>
</comment>
<protein>
    <submittedName>
        <fullName evidence="4">SDR family oxidoreductase</fullName>
    </submittedName>
</protein>
<dbReference type="Pfam" id="PF13561">
    <property type="entry name" value="adh_short_C2"/>
    <property type="match status" value="1"/>
</dbReference>